<keyword evidence="3" id="KW-1185">Reference proteome</keyword>
<evidence type="ECO:0000313" key="2">
    <source>
        <dbReference type="EMBL" id="CAA7020263.1"/>
    </source>
</evidence>
<evidence type="ECO:0000313" key="3">
    <source>
        <dbReference type="Proteomes" id="UP000467841"/>
    </source>
</evidence>
<dbReference type="OrthoDB" id="1112297at2759"/>
<evidence type="ECO:0000259" key="1">
    <source>
        <dbReference type="Pfam" id="PF13966"/>
    </source>
</evidence>
<dbReference type="Proteomes" id="UP000467841">
    <property type="component" value="Unassembled WGS sequence"/>
</dbReference>
<feature type="domain" description="Reverse transcriptase zinc-binding" evidence="1">
    <location>
        <begin position="272"/>
        <end position="367"/>
    </location>
</feature>
<dbReference type="AlphaFoldDB" id="A0A6D2I274"/>
<sequence>MTEGGMGTYLGLPENMSGSKKRIFTFIHDRLSKRINSWSAKLLSKGGKEVMIKSVAQALPKYVMSCFLLPQETVKKLQGAISRFWWSTKQNNKGLHWIAWDKICLPMEEGGLGFRDLKNFNLALLAKQLWRIFHYPSSLLARILKGRYFLNSNPLDVVKASSPSYGWKSMLAARNLLISGLRKAIGLGGNTVVWRDPWLPTNPPRPPNSNGGIQDPYLLVYHLIDQETKPWKEETFRQLFTEDDVRWIQGIKPSRLPQADRLVWAYTKTGAYTVKSGYEHATRRSNAEKPAYVLEPSIISLKQEAWKTRTTKKLKQFIWQCLTGCIAARDRLVDRHCGSDRSCPRCGDEDETVNHLLFECPEAVKVWTLSDIPIIPGVFPSKAIFCNFDHLIWRAQENGTQDQTLLKYPWILWFIWKARNEKVFDNTDVEPLSTLQSAMSESISWLNAQSPATIKEQTEPLPLLPRSDETESCLPRCQVDASWGINSSNSGGGFVLDGGFRLPQIFTIYKPN</sequence>
<reference evidence="2" key="1">
    <citation type="submission" date="2020-01" db="EMBL/GenBank/DDBJ databases">
        <authorList>
            <person name="Mishra B."/>
        </authorList>
    </citation>
    <scope>NUCLEOTIDE SEQUENCE [LARGE SCALE GENOMIC DNA]</scope>
</reference>
<gene>
    <name evidence="2" type="ORF">MERR_LOCUS7498</name>
</gene>
<name>A0A6D2I274_9BRAS</name>
<dbReference type="PANTHER" id="PTHR33116">
    <property type="entry name" value="REVERSE TRANSCRIPTASE ZINC-BINDING DOMAIN-CONTAINING PROTEIN-RELATED-RELATED"/>
    <property type="match status" value="1"/>
</dbReference>
<organism evidence="2 3">
    <name type="scientific">Microthlaspi erraticum</name>
    <dbReference type="NCBI Taxonomy" id="1685480"/>
    <lineage>
        <taxon>Eukaryota</taxon>
        <taxon>Viridiplantae</taxon>
        <taxon>Streptophyta</taxon>
        <taxon>Embryophyta</taxon>
        <taxon>Tracheophyta</taxon>
        <taxon>Spermatophyta</taxon>
        <taxon>Magnoliopsida</taxon>
        <taxon>eudicotyledons</taxon>
        <taxon>Gunneridae</taxon>
        <taxon>Pentapetalae</taxon>
        <taxon>rosids</taxon>
        <taxon>malvids</taxon>
        <taxon>Brassicales</taxon>
        <taxon>Brassicaceae</taxon>
        <taxon>Coluteocarpeae</taxon>
        <taxon>Microthlaspi</taxon>
    </lineage>
</organism>
<dbReference type="EMBL" id="CACVBM020000532">
    <property type="protein sequence ID" value="CAA7020263.1"/>
    <property type="molecule type" value="Genomic_DNA"/>
</dbReference>
<dbReference type="Pfam" id="PF13966">
    <property type="entry name" value="zf-RVT"/>
    <property type="match status" value="1"/>
</dbReference>
<proteinExistence type="predicted"/>
<comment type="caution">
    <text evidence="2">The sequence shown here is derived from an EMBL/GenBank/DDBJ whole genome shotgun (WGS) entry which is preliminary data.</text>
</comment>
<dbReference type="InterPro" id="IPR026960">
    <property type="entry name" value="RVT-Znf"/>
</dbReference>
<protein>
    <recommendedName>
        <fullName evidence="1">Reverse transcriptase zinc-binding domain-containing protein</fullName>
    </recommendedName>
</protein>
<dbReference type="PANTHER" id="PTHR33116:SF86">
    <property type="entry name" value="REVERSE TRANSCRIPTASE DOMAIN-CONTAINING PROTEIN"/>
    <property type="match status" value="1"/>
</dbReference>
<accession>A0A6D2I274</accession>